<accession>J9HT32</accession>
<organism evidence="1 2">
    <name type="scientific">Aedes aegypti</name>
    <name type="common">Yellowfever mosquito</name>
    <name type="synonym">Culex aegypti</name>
    <dbReference type="NCBI Taxonomy" id="7159"/>
    <lineage>
        <taxon>Eukaryota</taxon>
        <taxon>Metazoa</taxon>
        <taxon>Ecdysozoa</taxon>
        <taxon>Arthropoda</taxon>
        <taxon>Hexapoda</taxon>
        <taxon>Insecta</taxon>
        <taxon>Pterygota</taxon>
        <taxon>Neoptera</taxon>
        <taxon>Endopterygota</taxon>
        <taxon>Diptera</taxon>
        <taxon>Nematocera</taxon>
        <taxon>Culicoidea</taxon>
        <taxon>Culicidae</taxon>
        <taxon>Culicinae</taxon>
        <taxon>Aedini</taxon>
        <taxon>Aedes</taxon>
        <taxon>Stegomyia</taxon>
    </lineage>
</organism>
<gene>
    <name evidence="1" type="ORF">AaeL_AAEL017131</name>
</gene>
<dbReference type="PaxDb" id="7159-AAEL017131-PA"/>
<sequence length="43" mass="5210">MLNTRCKPNRHKYMEENKPSLQPSYFQLEAHLVVTLPLHVIWF</sequence>
<evidence type="ECO:0000313" key="2">
    <source>
        <dbReference type="Proteomes" id="UP000682892"/>
    </source>
</evidence>
<name>J9HT32_AEDAE</name>
<reference evidence="1" key="1">
    <citation type="submission" date="2005-10" db="EMBL/GenBank/DDBJ databases">
        <authorList>
            <person name="Loftus B.J."/>
            <person name="Nene V.M."/>
            <person name="Hannick L.I."/>
            <person name="Bidwell S."/>
            <person name="Haas B."/>
            <person name="Amedeo P."/>
            <person name="Orvis J."/>
            <person name="Wortman J.R."/>
            <person name="White O.R."/>
            <person name="Salzberg S."/>
            <person name="Shumway M."/>
            <person name="Koo H."/>
            <person name="Zhao Y."/>
            <person name="Holmes M."/>
            <person name="Miller J."/>
            <person name="Schatz M."/>
            <person name="Pop M."/>
            <person name="Pai G."/>
            <person name="Utterback T."/>
            <person name="Rogers Y.-H."/>
            <person name="Kravitz S."/>
            <person name="Fraser C.M."/>
        </authorList>
    </citation>
    <scope>NUCLEOTIDE SEQUENCE</scope>
    <source>
        <strain evidence="1">Liverpool</strain>
    </source>
</reference>
<dbReference type="HOGENOM" id="CLU_3242492_0_0_1"/>
<proteinExistence type="predicted"/>
<evidence type="ECO:0000313" key="1">
    <source>
        <dbReference type="EMBL" id="EJY57798.1"/>
    </source>
</evidence>
<dbReference type="Proteomes" id="UP000682892">
    <property type="component" value="Unassembled WGS sequence"/>
</dbReference>
<reference evidence="1" key="3">
    <citation type="submission" date="2012-09" db="EMBL/GenBank/DDBJ databases">
        <authorList>
            <consortium name="VectorBase"/>
        </authorList>
    </citation>
    <scope>NUCLEOTIDE SEQUENCE</scope>
    <source>
        <strain evidence="1">Liverpool</strain>
    </source>
</reference>
<reference evidence="1" key="2">
    <citation type="journal article" date="2007" name="Science">
        <title>Genome sequence of Aedes aegypti, a major arbovirus vector.</title>
        <authorList>
            <person name="Nene V."/>
            <person name="Wortman J.R."/>
            <person name="Lawson D."/>
            <person name="Haas B."/>
            <person name="Kodira C."/>
            <person name="Tu Z.J."/>
            <person name="Loftus B."/>
            <person name="Xi Z."/>
            <person name="Megy K."/>
            <person name="Grabherr M."/>
            <person name="Ren Q."/>
            <person name="Zdobnov E.M."/>
            <person name="Lobo N.F."/>
            <person name="Campbell K.S."/>
            <person name="Brown S.E."/>
            <person name="Bonaldo M.F."/>
            <person name="Zhu J."/>
            <person name="Sinkins S.P."/>
            <person name="Hogenkamp D.G."/>
            <person name="Amedeo P."/>
            <person name="Arensburger P."/>
            <person name="Atkinson P.W."/>
            <person name="Bidwell S."/>
            <person name="Biedler J."/>
            <person name="Birney E."/>
            <person name="Bruggner R.V."/>
            <person name="Costas J."/>
            <person name="Coy M.R."/>
            <person name="Crabtree J."/>
            <person name="Crawford M."/>
            <person name="Debruyn B."/>
            <person name="Decaprio D."/>
            <person name="Eiglmeier K."/>
            <person name="Eisenstadt E."/>
            <person name="El-Dorry H."/>
            <person name="Gelbart W.M."/>
            <person name="Gomes S.L."/>
            <person name="Hammond M."/>
            <person name="Hannick L.I."/>
            <person name="Hogan J.R."/>
            <person name="Holmes M.H."/>
            <person name="Jaffe D."/>
            <person name="Johnston J.S."/>
            <person name="Kennedy R.C."/>
            <person name="Koo H."/>
            <person name="Kravitz S."/>
            <person name="Kriventseva E.V."/>
            <person name="Kulp D."/>
            <person name="Labutti K."/>
            <person name="Lee E."/>
            <person name="Li S."/>
            <person name="Lovin D.D."/>
            <person name="Mao C."/>
            <person name="Mauceli E."/>
            <person name="Menck C.F."/>
            <person name="Miller J.R."/>
            <person name="Montgomery P."/>
            <person name="Mori A."/>
            <person name="Nascimento A.L."/>
            <person name="Naveira H.F."/>
            <person name="Nusbaum C."/>
            <person name="O'leary S."/>
            <person name="Orvis J."/>
            <person name="Pertea M."/>
            <person name="Quesneville H."/>
            <person name="Reidenbach K.R."/>
            <person name="Rogers Y.H."/>
            <person name="Roth C.W."/>
            <person name="Schneider J.R."/>
            <person name="Schatz M."/>
            <person name="Shumway M."/>
            <person name="Stanke M."/>
            <person name="Stinson E.O."/>
            <person name="Tubio J.M."/>
            <person name="Vanzee J.P."/>
            <person name="Verjovski-Almeida S."/>
            <person name="Werner D."/>
            <person name="White O."/>
            <person name="Wyder S."/>
            <person name="Zeng Q."/>
            <person name="Zhao Q."/>
            <person name="Zhao Y."/>
            <person name="Hill C.A."/>
            <person name="Raikhel A.S."/>
            <person name="Soares M.B."/>
            <person name="Knudson D.L."/>
            <person name="Lee N.H."/>
            <person name="Galagan J."/>
            <person name="Salzberg S.L."/>
            <person name="Paulsen I.T."/>
            <person name="Dimopoulos G."/>
            <person name="Collins F.H."/>
            <person name="Birren B."/>
            <person name="Fraser-Liggett C.M."/>
            <person name="Severson D.W."/>
        </authorList>
    </citation>
    <scope>NUCLEOTIDE SEQUENCE [LARGE SCALE GENOMIC DNA]</scope>
    <source>
        <strain evidence="1">Liverpool</strain>
    </source>
</reference>
<dbReference type="EMBL" id="CH477575">
    <property type="protein sequence ID" value="EJY57798.1"/>
    <property type="molecule type" value="Genomic_DNA"/>
</dbReference>
<dbReference type="AlphaFoldDB" id="J9HT32"/>
<protein>
    <submittedName>
        <fullName evidence="1">AAEL017131-PA</fullName>
    </submittedName>
</protein>